<feature type="domain" description="BACK" evidence="4">
    <location>
        <begin position="179"/>
        <end position="283"/>
    </location>
</feature>
<feature type="compositionally biased region" description="Low complexity" evidence="3">
    <location>
        <begin position="641"/>
        <end position="658"/>
    </location>
</feature>
<protein>
    <recommendedName>
        <fullName evidence="4">BACK domain-containing protein</fullName>
    </recommendedName>
</protein>
<feature type="region of interest" description="Disordered" evidence="3">
    <location>
        <begin position="336"/>
        <end position="384"/>
    </location>
</feature>
<keyword evidence="6" id="KW-1185">Reference proteome</keyword>
<dbReference type="PANTHER" id="PTHR24412">
    <property type="entry name" value="KELCH PROTEIN"/>
    <property type="match status" value="1"/>
</dbReference>
<feature type="region of interest" description="Disordered" evidence="3">
    <location>
        <begin position="591"/>
        <end position="661"/>
    </location>
</feature>
<feature type="compositionally biased region" description="Polar residues" evidence="3">
    <location>
        <begin position="343"/>
        <end position="356"/>
    </location>
</feature>
<dbReference type="PANTHER" id="PTHR24412:SF489">
    <property type="entry name" value="RING FINGER DOMAIN AND KELCH REPEAT-CONTAINING PROTEIN DDB_G0271372"/>
    <property type="match status" value="1"/>
</dbReference>
<evidence type="ECO:0000259" key="4">
    <source>
        <dbReference type="SMART" id="SM00875"/>
    </source>
</evidence>
<gene>
    <name evidence="5" type="ORF">VaNZ11_004051</name>
</gene>
<keyword evidence="1" id="KW-0880">Kelch repeat</keyword>
<dbReference type="EMBL" id="BSDZ01000010">
    <property type="protein sequence ID" value="GLI61632.1"/>
    <property type="molecule type" value="Genomic_DNA"/>
</dbReference>
<evidence type="ECO:0000256" key="3">
    <source>
        <dbReference type="SAM" id="MobiDB-lite"/>
    </source>
</evidence>
<reference evidence="5 6" key="1">
    <citation type="journal article" date="2023" name="IScience">
        <title>Expanded male sex-determining region conserved during the evolution of homothallism in the green alga Volvox.</title>
        <authorList>
            <person name="Yamamoto K."/>
            <person name="Matsuzaki R."/>
            <person name="Mahakham W."/>
            <person name="Heman W."/>
            <person name="Sekimoto H."/>
            <person name="Kawachi M."/>
            <person name="Minakuchi Y."/>
            <person name="Toyoda A."/>
            <person name="Nozaki H."/>
        </authorList>
    </citation>
    <scope>NUCLEOTIDE SEQUENCE [LARGE SCALE GENOMIC DNA]</scope>
    <source>
        <strain evidence="5 6">NIES-4468</strain>
    </source>
</reference>
<feature type="compositionally biased region" description="Low complexity" evidence="3">
    <location>
        <begin position="487"/>
        <end position="514"/>
    </location>
</feature>
<evidence type="ECO:0000256" key="1">
    <source>
        <dbReference type="ARBA" id="ARBA00022441"/>
    </source>
</evidence>
<comment type="caution">
    <text evidence="5">The sequence shown here is derived from an EMBL/GenBank/DDBJ whole genome shotgun (WGS) entry which is preliminary data.</text>
</comment>
<dbReference type="InterPro" id="IPR011705">
    <property type="entry name" value="BACK"/>
</dbReference>
<evidence type="ECO:0000256" key="2">
    <source>
        <dbReference type="ARBA" id="ARBA00022737"/>
    </source>
</evidence>
<feature type="compositionally biased region" description="Polar residues" evidence="3">
    <location>
        <begin position="594"/>
        <end position="608"/>
    </location>
</feature>
<keyword evidence="2" id="KW-0677">Repeat</keyword>
<feature type="compositionally biased region" description="Low complexity" evidence="3">
    <location>
        <begin position="441"/>
        <end position="456"/>
    </location>
</feature>
<dbReference type="Gene3D" id="1.25.40.420">
    <property type="match status" value="1"/>
</dbReference>
<name>A0ABQ5RVM6_9CHLO</name>
<evidence type="ECO:0000313" key="5">
    <source>
        <dbReference type="EMBL" id="GLI61632.1"/>
    </source>
</evidence>
<feature type="region of interest" description="Disordered" evidence="3">
    <location>
        <begin position="437"/>
        <end position="533"/>
    </location>
</feature>
<evidence type="ECO:0000313" key="6">
    <source>
        <dbReference type="Proteomes" id="UP001165090"/>
    </source>
</evidence>
<feature type="region of interest" description="Disordered" evidence="3">
    <location>
        <begin position="797"/>
        <end position="911"/>
    </location>
</feature>
<feature type="compositionally biased region" description="Basic and acidic residues" evidence="3">
    <location>
        <begin position="827"/>
        <end position="837"/>
    </location>
</feature>
<accession>A0ABQ5RVM6</accession>
<dbReference type="Pfam" id="PF07707">
    <property type="entry name" value="BACK"/>
    <property type="match status" value="1"/>
</dbReference>
<dbReference type="Proteomes" id="UP001165090">
    <property type="component" value="Unassembled WGS sequence"/>
</dbReference>
<organism evidence="5 6">
    <name type="scientific">Volvox africanus</name>
    <dbReference type="NCBI Taxonomy" id="51714"/>
    <lineage>
        <taxon>Eukaryota</taxon>
        <taxon>Viridiplantae</taxon>
        <taxon>Chlorophyta</taxon>
        <taxon>core chlorophytes</taxon>
        <taxon>Chlorophyceae</taxon>
        <taxon>CS clade</taxon>
        <taxon>Chlamydomonadales</taxon>
        <taxon>Volvocaceae</taxon>
        <taxon>Volvox</taxon>
    </lineage>
</organism>
<sequence>MEGDAEEYDMEDSGLDNELIRQEAWAICRVRELAKACARLSGRLLPTAVEKAARRIARFASRAGGLPGEPEPLTALEVAALQTALQEATAASVFVHMGEPTHEGVAAVEQLAQQALEGIDLSRPVGGGLVPWLETAGGGGGSEEGISVELLVRVGPERVSALSSAFACVLRRTLTSRNCFSVLLLARRLGCSMLTEEALLACIANFPAAVRADKRHFLMLDDSLLLLITSNSNLQVLEELEVWQAIAEWVQHAWESRRCHLYDLLQAGVRLSHLDTLQLSQLQRHPLLVAEPGPGAQLVSAAYSARILSNVHQSRSRQRGSVGTGVLEAGIHAHPAAHAGPVPSQQQVLQYTRSSLSQPQQPSHHHHQQQQQQQQQPERPKPHAALQQLIGSLQARAAAAKARQQQQLLLQQQQQQQQPQQQPQQQQGTIAIETGKEVQERSGLTGGSSSTALSRSPISPAGATPPVVSAGVANPLISAKQDPETSPRPSVSPTTVPQSLQQQRRPSQGPLSQQTREVQGGASGGSADKRQLASALAQAIAKAAAKQGLPRIQVGAGGQITPGAVQAALSAAQKQIAANPQLQEMLREAKAQIAQPSPQHALRPQQSEHAAPPGGGSPEDQQQQDQHHRLEASSSGAGTKPSLSSPGPLASPASSPSPRVISHGIASQLPLSGSHLALIQPLQQEPGRPAQPQQPMALAPQQLLQIAAAVQKAVRSGQPQPPHVRHQLQQLQAFISRQLAATPPGSSQQPLLLALQSMLAGAATSTDTSPHAGHHAGGLHQPALVRDQPLLQRPQVAERQPRLAQGSSSGDQRELQHQQQEQQEDEGIMHAEGSRVEEQDDAHDQCGGGQGDPDKPHADATPSDGAGGQLARSSGAPSGDGEEEEGVQSGGFGREAAWAETEPEPKRRRQH</sequence>
<proteinExistence type="predicted"/>
<dbReference type="SMART" id="SM00875">
    <property type="entry name" value="BACK"/>
    <property type="match status" value="1"/>
</dbReference>